<dbReference type="OrthoDB" id="66400at2759"/>
<keyword evidence="3" id="KW-1185">Reference proteome</keyword>
<evidence type="ECO:0000313" key="2">
    <source>
        <dbReference type="EMBL" id="OQR91085.1"/>
    </source>
</evidence>
<dbReference type="Gene3D" id="3.40.50.720">
    <property type="entry name" value="NAD(P)-binding Rossmann-like Domain"/>
    <property type="match status" value="1"/>
</dbReference>
<dbReference type="AlphaFoldDB" id="A0A1V9YZC6"/>
<dbReference type="InterPro" id="IPR036291">
    <property type="entry name" value="NAD(P)-bd_dom_sf"/>
</dbReference>
<feature type="domain" description="NAD-dependent epimerase/dehydratase" evidence="1">
    <location>
        <begin position="8"/>
        <end position="227"/>
    </location>
</feature>
<name>A0A1V9YZC6_ACHHY</name>
<dbReference type="STRING" id="1202772.A0A1V9YZC6"/>
<reference evidence="2 3" key="1">
    <citation type="journal article" date="2014" name="Genome Biol. Evol.">
        <title>The secreted proteins of Achlya hypogyna and Thraustotheca clavata identify the ancestral oomycete secretome and reveal gene acquisitions by horizontal gene transfer.</title>
        <authorList>
            <person name="Misner I."/>
            <person name="Blouin N."/>
            <person name="Leonard G."/>
            <person name="Richards T.A."/>
            <person name="Lane C.E."/>
        </authorList>
    </citation>
    <scope>NUCLEOTIDE SEQUENCE [LARGE SCALE GENOMIC DNA]</scope>
    <source>
        <strain evidence="2 3">ATCC 48635</strain>
    </source>
</reference>
<sequence>MPTQRTAFVTGATGFLGRNLVESLQRDAWRVIAMHRPSSNIAPLLALGVTCVVADIQDSASIAAVMPEGVDAVFHVAANTTFWKAKRQEQWRDNVIATKAMCAAALKRHAKRFVFVSSTASYGYRTDVIDEDTPKEGGDAPINYHRTKAAAEEEVRAAIAQGLAAVIVNPAHILGPYDQSNWVRIFKMIAQETLTGIPPGTGSFCYAPFVADAMVAAAERGQVGHNYFLHGPDAPFSELVQIAAAQLGKVETRKPLPAFVLRLVGRWSEFIACFTKREPEITYEGALVLCQHPVIRSSKAKDELGYQQLPLAESISETIDWLRSTKQLPA</sequence>
<dbReference type="Pfam" id="PF01370">
    <property type="entry name" value="Epimerase"/>
    <property type="match status" value="1"/>
</dbReference>
<evidence type="ECO:0000259" key="1">
    <source>
        <dbReference type="Pfam" id="PF01370"/>
    </source>
</evidence>
<evidence type="ECO:0000313" key="3">
    <source>
        <dbReference type="Proteomes" id="UP000243579"/>
    </source>
</evidence>
<dbReference type="Proteomes" id="UP000243579">
    <property type="component" value="Unassembled WGS sequence"/>
</dbReference>
<dbReference type="PANTHER" id="PTHR48079">
    <property type="entry name" value="PROTEIN YEEZ"/>
    <property type="match status" value="1"/>
</dbReference>
<dbReference type="GO" id="GO:0004029">
    <property type="term" value="F:aldehyde dehydrogenase (NAD+) activity"/>
    <property type="evidence" value="ECO:0007669"/>
    <property type="project" value="TreeGrafter"/>
</dbReference>
<proteinExistence type="predicted"/>
<dbReference type="SUPFAM" id="SSF51735">
    <property type="entry name" value="NAD(P)-binding Rossmann-fold domains"/>
    <property type="match status" value="1"/>
</dbReference>
<dbReference type="PANTHER" id="PTHR48079:SF6">
    <property type="entry name" value="NAD(P)-BINDING DOMAIN-CONTAINING PROTEIN-RELATED"/>
    <property type="match status" value="1"/>
</dbReference>
<dbReference type="InterPro" id="IPR051783">
    <property type="entry name" value="NAD(P)-dependent_oxidoreduct"/>
</dbReference>
<gene>
    <name evidence="2" type="ORF">ACHHYP_04988</name>
</gene>
<dbReference type="EMBL" id="JNBR01000557">
    <property type="protein sequence ID" value="OQR91085.1"/>
    <property type="molecule type" value="Genomic_DNA"/>
</dbReference>
<dbReference type="InterPro" id="IPR001509">
    <property type="entry name" value="Epimerase_deHydtase"/>
</dbReference>
<protein>
    <submittedName>
        <fullName evidence="2">Oxidoreductase</fullName>
    </submittedName>
</protein>
<comment type="caution">
    <text evidence="2">The sequence shown here is derived from an EMBL/GenBank/DDBJ whole genome shotgun (WGS) entry which is preliminary data.</text>
</comment>
<accession>A0A1V9YZC6</accession>
<organism evidence="2 3">
    <name type="scientific">Achlya hypogyna</name>
    <name type="common">Oomycete</name>
    <name type="synonym">Protoachlya hypogyna</name>
    <dbReference type="NCBI Taxonomy" id="1202772"/>
    <lineage>
        <taxon>Eukaryota</taxon>
        <taxon>Sar</taxon>
        <taxon>Stramenopiles</taxon>
        <taxon>Oomycota</taxon>
        <taxon>Saprolegniomycetes</taxon>
        <taxon>Saprolegniales</taxon>
        <taxon>Achlyaceae</taxon>
        <taxon>Achlya</taxon>
    </lineage>
</organism>
<dbReference type="GO" id="GO:0005737">
    <property type="term" value="C:cytoplasm"/>
    <property type="evidence" value="ECO:0007669"/>
    <property type="project" value="TreeGrafter"/>
</dbReference>